<gene>
    <name evidence="2" type="ORF">ACFSHS_02185</name>
</gene>
<dbReference type="PANTHER" id="PTHR43685">
    <property type="entry name" value="GLYCOSYLTRANSFERASE"/>
    <property type="match status" value="1"/>
</dbReference>
<dbReference type="CDD" id="cd00761">
    <property type="entry name" value="Glyco_tranf_GTA_type"/>
    <property type="match status" value="1"/>
</dbReference>
<evidence type="ECO:0000259" key="1">
    <source>
        <dbReference type="Pfam" id="PF00535"/>
    </source>
</evidence>
<accession>A0ABW4X7F0</accession>
<evidence type="ECO:0000313" key="3">
    <source>
        <dbReference type="Proteomes" id="UP001597402"/>
    </source>
</evidence>
<dbReference type="InterPro" id="IPR029044">
    <property type="entry name" value="Nucleotide-diphossugar_trans"/>
</dbReference>
<dbReference type="RefSeq" id="WP_376871177.1">
    <property type="nucleotide sequence ID" value="NZ_JBHUHP010000001.1"/>
</dbReference>
<dbReference type="Pfam" id="PF00535">
    <property type="entry name" value="Glycos_transf_2"/>
    <property type="match status" value="1"/>
</dbReference>
<dbReference type="Gene3D" id="3.90.550.10">
    <property type="entry name" value="Spore Coat Polysaccharide Biosynthesis Protein SpsA, Chain A"/>
    <property type="match status" value="1"/>
</dbReference>
<sequence length="297" mass="33141">MSLEFMVPFYGDPGLLKETVASVQAQTDGDWRLTVVDDGYPDDSIPGWFATLGDERIRYLRNETNLGANKNYEKCLSLATADDVTVLGADDLLRPNYVSVLREARRRFPDAAVIQPGVEVVDEHGRPAHSLADRVKRVYAPRTDGPVELSGEDVAASLLKGNWLYFPALCFSVAKVREVGFREGLNVVQDLALVMDLLQRGESLVVDPTVCFAYRRHSSSDSSWRALEGTRFVEEREYFLTVAGELQARGWSRAARAARLHVSSRLHALTYLPAAVRQRHRVGMRNLSRHVFGGVGH</sequence>
<organism evidence="2 3">
    <name type="scientific">Blastococcus deserti</name>
    <dbReference type="NCBI Taxonomy" id="2259033"/>
    <lineage>
        <taxon>Bacteria</taxon>
        <taxon>Bacillati</taxon>
        <taxon>Actinomycetota</taxon>
        <taxon>Actinomycetes</taxon>
        <taxon>Geodermatophilales</taxon>
        <taxon>Geodermatophilaceae</taxon>
        <taxon>Blastococcus</taxon>
    </lineage>
</organism>
<comment type="caution">
    <text evidence="2">The sequence shown here is derived from an EMBL/GenBank/DDBJ whole genome shotgun (WGS) entry which is preliminary data.</text>
</comment>
<evidence type="ECO:0000313" key="2">
    <source>
        <dbReference type="EMBL" id="MFD2090373.1"/>
    </source>
</evidence>
<dbReference type="EMBL" id="JBHUHP010000001">
    <property type="protein sequence ID" value="MFD2090373.1"/>
    <property type="molecule type" value="Genomic_DNA"/>
</dbReference>
<dbReference type="Proteomes" id="UP001597402">
    <property type="component" value="Unassembled WGS sequence"/>
</dbReference>
<dbReference type="InterPro" id="IPR001173">
    <property type="entry name" value="Glyco_trans_2-like"/>
</dbReference>
<proteinExistence type="predicted"/>
<name>A0ABW4X7F0_9ACTN</name>
<dbReference type="SUPFAM" id="SSF53448">
    <property type="entry name" value="Nucleotide-diphospho-sugar transferases"/>
    <property type="match status" value="1"/>
</dbReference>
<feature type="domain" description="Glycosyltransferase 2-like" evidence="1">
    <location>
        <begin position="6"/>
        <end position="123"/>
    </location>
</feature>
<reference evidence="3" key="1">
    <citation type="journal article" date="2019" name="Int. J. Syst. Evol. Microbiol.">
        <title>The Global Catalogue of Microorganisms (GCM) 10K type strain sequencing project: providing services to taxonomists for standard genome sequencing and annotation.</title>
        <authorList>
            <consortium name="The Broad Institute Genomics Platform"/>
            <consortium name="The Broad Institute Genome Sequencing Center for Infectious Disease"/>
            <person name="Wu L."/>
            <person name="Ma J."/>
        </authorList>
    </citation>
    <scope>NUCLEOTIDE SEQUENCE [LARGE SCALE GENOMIC DNA]</scope>
    <source>
        <strain evidence="3">JCM 3338</strain>
    </source>
</reference>
<protein>
    <submittedName>
        <fullName evidence="2">Glycosyltransferase family 2 protein</fullName>
    </submittedName>
</protein>
<dbReference type="InterPro" id="IPR050834">
    <property type="entry name" value="Glycosyltransf_2"/>
</dbReference>
<keyword evidence="3" id="KW-1185">Reference proteome</keyword>
<dbReference type="PANTHER" id="PTHR43685:SF2">
    <property type="entry name" value="GLYCOSYLTRANSFERASE 2-LIKE DOMAIN-CONTAINING PROTEIN"/>
    <property type="match status" value="1"/>
</dbReference>